<evidence type="ECO:0000313" key="3">
    <source>
        <dbReference type="Proteomes" id="UP000267606"/>
    </source>
</evidence>
<dbReference type="Proteomes" id="UP000267606">
    <property type="component" value="Unassembled WGS sequence"/>
</dbReference>
<evidence type="ECO:0000313" key="4">
    <source>
        <dbReference type="WBParaSite" id="OFLC_0000592801-mRNA-1"/>
    </source>
</evidence>
<feature type="region of interest" description="Disordered" evidence="1">
    <location>
        <begin position="1"/>
        <end position="63"/>
    </location>
</feature>
<dbReference type="EMBL" id="UZAJ01005371">
    <property type="protein sequence ID" value="VDO44837.1"/>
    <property type="molecule type" value="Genomic_DNA"/>
</dbReference>
<sequence length="261" mass="28560">MAETTPILPKQSSSNPAAPSPSTTQPPATQDTPILPKPITGNAGTNGTSAVAQQSQPQPTSIQHQQVKLHSLRTLNLSFQVQFIPIATQNQTGQQPTQVQLIPVTGPGQTQQFLVIQQPAIASKICNHFTAKQNYLFLPRFAAVFPGPSIPIQPTGIQQTNQFYIVQQPTAGPNQTPQQIAFIPLQMHPTPDTKPVLASLHAQPHHLQQQTLQQMRNVEMQQPQQANIKQEIDDGSANGVTTQQRIKLGLYISFDYFSGIY</sequence>
<protein>
    <submittedName>
        <fullName evidence="4">FCS-type domain-containing protein</fullName>
    </submittedName>
</protein>
<gene>
    <name evidence="2" type="ORF">OFLC_LOCUS5929</name>
</gene>
<proteinExistence type="predicted"/>
<dbReference type="STRING" id="387005.A0A183HEL7"/>
<dbReference type="AlphaFoldDB" id="A0A183HEL7"/>
<keyword evidence="3" id="KW-1185">Reference proteome</keyword>
<accession>A0A183HEL7</accession>
<reference evidence="2 3" key="2">
    <citation type="submission" date="2018-11" db="EMBL/GenBank/DDBJ databases">
        <authorList>
            <consortium name="Pathogen Informatics"/>
        </authorList>
    </citation>
    <scope>NUCLEOTIDE SEQUENCE [LARGE SCALE GENOMIC DNA]</scope>
</reference>
<reference evidence="4" key="1">
    <citation type="submission" date="2016-06" db="UniProtKB">
        <authorList>
            <consortium name="WormBaseParasite"/>
        </authorList>
    </citation>
    <scope>IDENTIFICATION</scope>
</reference>
<dbReference type="WBParaSite" id="OFLC_0000592801-mRNA-1">
    <property type="protein sequence ID" value="OFLC_0000592801-mRNA-1"/>
    <property type="gene ID" value="OFLC_0000592801"/>
</dbReference>
<organism evidence="4">
    <name type="scientific">Onchocerca flexuosa</name>
    <dbReference type="NCBI Taxonomy" id="387005"/>
    <lineage>
        <taxon>Eukaryota</taxon>
        <taxon>Metazoa</taxon>
        <taxon>Ecdysozoa</taxon>
        <taxon>Nematoda</taxon>
        <taxon>Chromadorea</taxon>
        <taxon>Rhabditida</taxon>
        <taxon>Spirurina</taxon>
        <taxon>Spiruromorpha</taxon>
        <taxon>Filarioidea</taxon>
        <taxon>Onchocercidae</taxon>
        <taxon>Onchocerca</taxon>
    </lineage>
</organism>
<name>A0A183HEL7_9BILA</name>
<evidence type="ECO:0000313" key="2">
    <source>
        <dbReference type="EMBL" id="VDO44837.1"/>
    </source>
</evidence>
<evidence type="ECO:0000256" key="1">
    <source>
        <dbReference type="SAM" id="MobiDB-lite"/>
    </source>
</evidence>
<feature type="compositionally biased region" description="Low complexity" evidence="1">
    <location>
        <begin position="11"/>
        <end position="30"/>
    </location>
</feature>
<feature type="compositionally biased region" description="Polar residues" evidence="1">
    <location>
        <begin position="42"/>
        <end position="63"/>
    </location>
</feature>